<dbReference type="RefSeq" id="XP_024351140.1">
    <property type="nucleotide sequence ID" value="XM_024494519.1"/>
</dbReference>
<sequence length="236" mass="27420">MEDTRGYVVFTYPDESPDSISTASKWDYYCFVYQCSSLFEFCTKQFINLFQTMLGYFWKTDKGYLLNHDVYELCSLVKLRTNFDDNWFVVLFSVECGRFSARTTHNVPKITCGIACELGKGVQNNASLFNIFCKVDLSDEPQHCVNYVLEDDLLLIVDFNIIECHLSLLLKCLRLWLILKKENRASTLFDLKLEKKMFCYFREENLFKRMLSLFPECTQDVAMAAIATLSIVGQLG</sequence>
<reference evidence="1 2" key="1">
    <citation type="journal article" date="2013" name="Nat. Genet.">
        <title>The genome of the hydatid tapeworm Echinococcus granulosus.</title>
        <authorList>
            <person name="Zheng H."/>
            <person name="Zhang W."/>
            <person name="Zhang L."/>
            <person name="Zhang Z."/>
            <person name="Li J."/>
            <person name="Lu G."/>
            <person name="Zhu Y."/>
            <person name="Wang Y."/>
            <person name="Huang Y."/>
            <person name="Liu J."/>
            <person name="Kang H."/>
            <person name="Chen J."/>
            <person name="Wang L."/>
            <person name="Chen A."/>
            <person name="Yu S."/>
            <person name="Gao Z."/>
            <person name="Jin L."/>
            <person name="Gu W."/>
            <person name="Wang Z."/>
            <person name="Zhao L."/>
            <person name="Shi B."/>
            <person name="Wen H."/>
            <person name="Lin R."/>
            <person name="Jones M.K."/>
            <person name="Brejova B."/>
            <person name="Vinar T."/>
            <person name="Zhao G."/>
            <person name="McManus D.P."/>
            <person name="Chen Z."/>
            <person name="Zhou Y."/>
            <person name="Wang S."/>
        </authorList>
    </citation>
    <scope>NUCLEOTIDE SEQUENCE [LARGE SCALE GENOMIC DNA]</scope>
</reference>
<keyword evidence="2" id="KW-1185">Reference proteome</keyword>
<dbReference type="KEGG" id="egl:EGR_05270"/>
<accession>W6V248</accession>
<name>W6V248_ECHGR</name>
<dbReference type="GeneID" id="36340985"/>
<dbReference type="OrthoDB" id="6270740at2759"/>
<comment type="caution">
    <text evidence="1">The sequence shown here is derived from an EMBL/GenBank/DDBJ whole genome shotgun (WGS) entry which is preliminary data.</text>
</comment>
<evidence type="ECO:0000313" key="1">
    <source>
        <dbReference type="EMBL" id="EUB59944.1"/>
    </source>
</evidence>
<protein>
    <submittedName>
        <fullName evidence="1">Uncharacterized protein</fullName>
    </submittedName>
</protein>
<organism evidence="1 2">
    <name type="scientific">Echinococcus granulosus</name>
    <name type="common">Hydatid tapeworm</name>
    <dbReference type="NCBI Taxonomy" id="6210"/>
    <lineage>
        <taxon>Eukaryota</taxon>
        <taxon>Metazoa</taxon>
        <taxon>Spiralia</taxon>
        <taxon>Lophotrochozoa</taxon>
        <taxon>Platyhelminthes</taxon>
        <taxon>Cestoda</taxon>
        <taxon>Eucestoda</taxon>
        <taxon>Cyclophyllidea</taxon>
        <taxon>Taeniidae</taxon>
        <taxon>Echinococcus</taxon>
        <taxon>Echinococcus granulosus group</taxon>
    </lineage>
</organism>
<evidence type="ECO:0000313" key="2">
    <source>
        <dbReference type="Proteomes" id="UP000019149"/>
    </source>
</evidence>
<dbReference type="AlphaFoldDB" id="W6V248"/>
<dbReference type="EMBL" id="APAU02000037">
    <property type="protein sequence ID" value="EUB59944.1"/>
    <property type="molecule type" value="Genomic_DNA"/>
</dbReference>
<gene>
    <name evidence="1" type="ORF">EGR_05270</name>
</gene>
<dbReference type="CTD" id="36340985"/>
<proteinExistence type="predicted"/>
<dbReference type="Proteomes" id="UP000019149">
    <property type="component" value="Unassembled WGS sequence"/>
</dbReference>